<dbReference type="SFLD" id="SFLDG01129">
    <property type="entry name" value="C1.5:_HAD__Beta-PGM__Phosphata"/>
    <property type="match status" value="1"/>
</dbReference>
<keyword evidence="4" id="KW-0460">Magnesium</keyword>
<gene>
    <name evidence="5" type="ORF">ACFSM5_02355</name>
</gene>
<keyword evidence="2" id="KW-0479">Metal-binding</keyword>
<dbReference type="PANTHER" id="PTHR46470">
    <property type="entry name" value="N-ACYLNEURAMINATE-9-PHOSPHATASE"/>
    <property type="match status" value="1"/>
</dbReference>
<dbReference type="InterPro" id="IPR036412">
    <property type="entry name" value="HAD-like_sf"/>
</dbReference>
<organism evidence="5 6">
    <name type="scientific">Lacibacterium aquatile</name>
    <dbReference type="NCBI Taxonomy" id="1168082"/>
    <lineage>
        <taxon>Bacteria</taxon>
        <taxon>Pseudomonadati</taxon>
        <taxon>Pseudomonadota</taxon>
        <taxon>Alphaproteobacteria</taxon>
        <taxon>Rhodospirillales</taxon>
        <taxon>Rhodospirillaceae</taxon>
    </lineage>
</organism>
<evidence type="ECO:0000313" key="5">
    <source>
        <dbReference type="EMBL" id="MFD2261712.1"/>
    </source>
</evidence>
<dbReference type="InterPro" id="IPR006439">
    <property type="entry name" value="HAD-SF_hydro_IA"/>
</dbReference>
<comment type="caution">
    <text evidence="5">The sequence shown here is derived from an EMBL/GenBank/DDBJ whole genome shotgun (WGS) entry which is preliminary data.</text>
</comment>
<comment type="cofactor">
    <cofactor evidence="1">
        <name>Mg(2+)</name>
        <dbReference type="ChEBI" id="CHEBI:18420"/>
    </cofactor>
</comment>
<dbReference type="Proteomes" id="UP001597295">
    <property type="component" value="Unassembled WGS sequence"/>
</dbReference>
<evidence type="ECO:0000313" key="6">
    <source>
        <dbReference type="Proteomes" id="UP001597295"/>
    </source>
</evidence>
<dbReference type="SFLD" id="SFLDS00003">
    <property type="entry name" value="Haloacid_Dehalogenase"/>
    <property type="match status" value="1"/>
</dbReference>
<evidence type="ECO:0000256" key="2">
    <source>
        <dbReference type="ARBA" id="ARBA00022723"/>
    </source>
</evidence>
<proteinExistence type="predicted"/>
<evidence type="ECO:0000256" key="3">
    <source>
        <dbReference type="ARBA" id="ARBA00022801"/>
    </source>
</evidence>
<dbReference type="InterPro" id="IPR051400">
    <property type="entry name" value="HAD-like_hydrolase"/>
</dbReference>
<sequence length="229" mass="25075">MKYRALLLDVGGPLEDERAQEAEKDRQILAAFQAEGKDVASRLAGANRRAVNSFAQNLYDAVIFDLANRDPALTQRVTERFRRVAQGRPPFVLRPGMLALVRDCHRAGLRIGLCANQVAAAREVLAQSPLAPYLSYGEVSDTLGLRKPDPRLFLTVLEGLGATPGEAIMIGDRIDNDIAPARRLGITAIRLRIGRHRHQKPRSLIEIPDADVTTVAGLRQSLCALGIDL</sequence>
<evidence type="ECO:0000256" key="1">
    <source>
        <dbReference type="ARBA" id="ARBA00001946"/>
    </source>
</evidence>
<keyword evidence="3 5" id="KW-0378">Hydrolase</keyword>
<dbReference type="NCBIfam" id="TIGR01549">
    <property type="entry name" value="HAD-SF-IA-v1"/>
    <property type="match status" value="1"/>
</dbReference>
<reference evidence="6" key="1">
    <citation type="journal article" date="2019" name="Int. J. Syst. Evol. Microbiol.">
        <title>The Global Catalogue of Microorganisms (GCM) 10K type strain sequencing project: providing services to taxonomists for standard genome sequencing and annotation.</title>
        <authorList>
            <consortium name="The Broad Institute Genomics Platform"/>
            <consortium name="The Broad Institute Genome Sequencing Center for Infectious Disease"/>
            <person name="Wu L."/>
            <person name="Ma J."/>
        </authorList>
    </citation>
    <scope>NUCLEOTIDE SEQUENCE [LARGE SCALE GENOMIC DNA]</scope>
    <source>
        <strain evidence="6">CGMCC 1.19062</strain>
    </source>
</reference>
<dbReference type="EMBL" id="JBHUIP010000003">
    <property type="protein sequence ID" value="MFD2261712.1"/>
    <property type="molecule type" value="Genomic_DNA"/>
</dbReference>
<dbReference type="Pfam" id="PF00702">
    <property type="entry name" value="Hydrolase"/>
    <property type="match status" value="1"/>
</dbReference>
<dbReference type="GO" id="GO:0016787">
    <property type="term" value="F:hydrolase activity"/>
    <property type="evidence" value="ECO:0007669"/>
    <property type="project" value="UniProtKB-KW"/>
</dbReference>
<dbReference type="InterPro" id="IPR023214">
    <property type="entry name" value="HAD_sf"/>
</dbReference>
<protein>
    <submittedName>
        <fullName evidence="5">HAD family hydrolase</fullName>
        <ecNumber evidence="5">3.1.3.-</ecNumber>
    </submittedName>
</protein>
<dbReference type="SUPFAM" id="SSF56784">
    <property type="entry name" value="HAD-like"/>
    <property type="match status" value="1"/>
</dbReference>
<evidence type="ECO:0000256" key="4">
    <source>
        <dbReference type="ARBA" id="ARBA00022842"/>
    </source>
</evidence>
<name>A0ABW5DKW9_9PROT</name>
<dbReference type="EC" id="3.1.3.-" evidence="5"/>
<dbReference type="Gene3D" id="3.40.50.1000">
    <property type="entry name" value="HAD superfamily/HAD-like"/>
    <property type="match status" value="1"/>
</dbReference>
<dbReference type="PANTHER" id="PTHR46470:SF2">
    <property type="entry name" value="GLYCERALDEHYDE 3-PHOSPHATE PHOSPHATASE"/>
    <property type="match status" value="1"/>
</dbReference>
<accession>A0ABW5DKW9</accession>
<keyword evidence="6" id="KW-1185">Reference proteome</keyword>
<dbReference type="RefSeq" id="WP_379874628.1">
    <property type="nucleotide sequence ID" value="NZ_JBHUIP010000003.1"/>
</dbReference>